<keyword evidence="3" id="KW-1185">Reference proteome</keyword>
<proteinExistence type="predicted"/>
<dbReference type="EMBL" id="KE123780">
    <property type="protein sequence ID" value="EWC89340.1"/>
    <property type="molecule type" value="Genomic_DNA"/>
</dbReference>
<evidence type="ECO:0000313" key="3">
    <source>
        <dbReference type="Proteomes" id="UP000030673"/>
    </source>
</evidence>
<dbReference type="Proteomes" id="UP000030673">
    <property type="component" value="Unassembled WGS sequence"/>
</dbReference>
<feature type="compositionally biased region" description="Low complexity" evidence="1">
    <location>
        <begin position="254"/>
        <end position="267"/>
    </location>
</feature>
<feature type="compositionally biased region" description="Basic and acidic residues" evidence="1">
    <location>
        <begin position="244"/>
        <end position="253"/>
    </location>
</feature>
<evidence type="ECO:0000256" key="1">
    <source>
        <dbReference type="SAM" id="MobiDB-lite"/>
    </source>
</evidence>
<name>W7K8J1_PLAFO</name>
<dbReference type="OMA" id="NKIFETC"/>
<sequence>MGVLKLKSEKKKKERNQKETKIDYEKCIKKTKVRDNVFVKETVENDFDIRIFMKTDHSSNKIRQLNYAKLVKGIRKNKNLIPNNIEKIIEIYGLGIVEEDKNIRNYSSKIFYHLINNINYDKFFGKIKTCLFHSLKIEKVDLKILNLELCHKFFFTKISYCNKFFYEFLNNILDCFISLSIEKQIQNVKYIFLLFKHKAKYKRQKRKLLQLKKKGIKITPSEIKNKSKKQENKVGNMEFKNFKENKDDNKNFDNNKSFDNNKNFDNIKNGDNDKIVTIFSKPAKQFKRSLFNKKGYKNKA</sequence>
<feature type="region of interest" description="Disordered" evidence="1">
    <location>
        <begin position="244"/>
        <end position="271"/>
    </location>
</feature>
<gene>
    <name evidence="2" type="ORF">PFNF54_01904</name>
</gene>
<accession>W7K8J1</accession>
<reference evidence="2 3" key="1">
    <citation type="submission" date="2013-02" db="EMBL/GenBank/DDBJ databases">
        <title>The Genome Sequence of Plasmodium falciparum NF54.</title>
        <authorList>
            <consortium name="The Broad Institute Genome Sequencing Platform"/>
            <consortium name="The Broad Institute Genome Sequencing Center for Infectious Disease"/>
            <person name="Neafsey D."/>
            <person name="Cheeseman I."/>
            <person name="Volkman S."/>
            <person name="Adams J."/>
            <person name="Walker B."/>
            <person name="Young S.K."/>
            <person name="Zeng Q."/>
            <person name="Gargeya S."/>
            <person name="Fitzgerald M."/>
            <person name="Haas B."/>
            <person name="Abouelleil A."/>
            <person name="Alvarado L."/>
            <person name="Arachchi H.M."/>
            <person name="Berlin A.M."/>
            <person name="Chapman S.B."/>
            <person name="Dewar J."/>
            <person name="Goldberg J."/>
            <person name="Griggs A."/>
            <person name="Gujja S."/>
            <person name="Hansen M."/>
            <person name="Howarth C."/>
            <person name="Imamovic A."/>
            <person name="Larimer J."/>
            <person name="McCowan C."/>
            <person name="Murphy C."/>
            <person name="Neiman D."/>
            <person name="Pearson M."/>
            <person name="Priest M."/>
            <person name="Roberts A."/>
            <person name="Saif S."/>
            <person name="Shea T."/>
            <person name="Sisk P."/>
            <person name="Sykes S."/>
            <person name="Wortman J."/>
            <person name="Nusbaum C."/>
            <person name="Birren B."/>
        </authorList>
    </citation>
    <scope>NUCLEOTIDE SEQUENCE [LARGE SCALE GENOMIC DNA]</scope>
    <source>
        <strain evidence="2 3">NF54</strain>
    </source>
</reference>
<dbReference type="AlphaFoldDB" id="W7K8J1"/>
<protein>
    <submittedName>
        <fullName evidence="2">Uncharacterized protein</fullName>
    </submittedName>
</protein>
<evidence type="ECO:0000313" key="2">
    <source>
        <dbReference type="EMBL" id="EWC89340.1"/>
    </source>
</evidence>
<organism evidence="2 3">
    <name type="scientific">Plasmodium falciparum (isolate NF54)</name>
    <dbReference type="NCBI Taxonomy" id="5843"/>
    <lineage>
        <taxon>Eukaryota</taxon>
        <taxon>Sar</taxon>
        <taxon>Alveolata</taxon>
        <taxon>Apicomplexa</taxon>
        <taxon>Aconoidasida</taxon>
        <taxon>Haemosporida</taxon>
        <taxon>Plasmodiidae</taxon>
        <taxon>Plasmodium</taxon>
        <taxon>Plasmodium (Laverania)</taxon>
    </lineage>
</organism>